<keyword evidence="2" id="KW-1185">Reference proteome</keyword>
<dbReference type="AlphaFoldDB" id="A0A4Y2MID2"/>
<organism evidence="1 2">
    <name type="scientific">Araneus ventricosus</name>
    <name type="common">Orbweaver spider</name>
    <name type="synonym">Epeira ventricosa</name>
    <dbReference type="NCBI Taxonomy" id="182803"/>
    <lineage>
        <taxon>Eukaryota</taxon>
        <taxon>Metazoa</taxon>
        <taxon>Ecdysozoa</taxon>
        <taxon>Arthropoda</taxon>
        <taxon>Chelicerata</taxon>
        <taxon>Arachnida</taxon>
        <taxon>Araneae</taxon>
        <taxon>Araneomorphae</taxon>
        <taxon>Entelegynae</taxon>
        <taxon>Araneoidea</taxon>
        <taxon>Araneidae</taxon>
        <taxon>Araneus</taxon>
    </lineage>
</organism>
<proteinExistence type="predicted"/>
<gene>
    <name evidence="1" type="ORF">AVEN_117902_2</name>
</gene>
<sequence length="86" mass="9525">MHVRLGIRNDPKPNSVVCEKRWKWCGAVDWIIQLVRISTTPCGVPGWRLGVRGSLRKSEKAPLHICACGLKTPNDSSLLAKPYAST</sequence>
<dbReference type="Proteomes" id="UP000499080">
    <property type="component" value="Unassembled WGS sequence"/>
</dbReference>
<comment type="caution">
    <text evidence="1">The sequence shown here is derived from an EMBL/GenBank/DDBJ whole genome shotgun (WGS) entry which is preliminary data.</text>
</comment>
<reference evidence="1 2" key="1">
    <citation type="journal article" date="2019" name="Sci. Rep.">
        <title>Orb-weaving spider Araneus ventricosus genome elucidates the spidroin gene catalogue.</title>
        <authorList>
            <person name="Kono N."/>
            <person name="Nakamura H."/>
            <person name="Ohtoshi R."/>
            <person name="Moran D.A.P."/>
            <person name="Shinohara A."/>
            <person name="Yoshida Y."/>
            <person name="Fujiwara M."/>
            <person name="Mori M."/>
            <person name="Tomita M."/>
            <person name="Arakawa K."/>
        </authorList>
    </citation>
    <scope>NUCLEOTIDE SEQUENCE [LARGE SCALE GENOMIC DNA]</scope>
</reference>
<name>A0A4Y2MID2_ARAVE</name>
<protein>
    <submittedName>
        <fullName evidence="1">Uncharacterized protein</fullName>
    </submittedName>
</protein>
<evidence type="ECO:0000313" key="1">
    <source>
        <dbReference type="EMBL" id="GBN26329.1"/>
    </source>
</evidence>
<evidence type="ECO:0000313" key="2">
    <source>
        <dbReference type="Proteomes" id="UP000499080"/>
    </source>
</evidence>
<dbReference type="EMBL" id="BGPR01007370">
    <property type="protein sequence ID" value="GBN26329.1"/>
    <property type="molecule type" value="Genomic_DNA"/>
</dbReference>
<accession>A0A4Y2MID2</accession>